<dbReference type="GO" id="GO:0005886">
    <property type="term" value="C:plasma membrane"/>
    <property type="evidence" value="ECO:0007669"/>
    <property type="project" value="UniProtKB-SubCell"/>
</dbReference>
<reference evidence="8" key="1">
    <citation type="submission" date="2018-06" db="EMBL/GenBank/DDBJ databases">
        <authorList>
            <person name="Zhirakovskaya E."/>
        </authorList>
    </citation>
    <scope>NUCLEOTIDE SEQUENCE</scope>
</reference>
<dbReference type="InterPro" id="IPR050586">
    <property type="entry name" value="CPA3_Na-H_Antiporter_D"/>
</dbReference>
<feature type="transmembrane region" description="Helical" evidence="6">
    <location>
        <begin position="42"/>
        <end position="61"/>
    </location>
</feature>
<feature type="domain" description="NADH:quinone oxidoreductase/Mrp antiporter transmembrane" evidence="7">
    <location>
        <begin position="135"/>
        <end position="338"/>
    </location>
</feature>
<feature type="transmembrane region" description="Helical" evidence="6">
    <location>
        <begin position="210"/>
        <end position="232"/>
    </location>
</feature>
<protein>
    <recommendedName>
        <fullName evidence="7">NADH:quinone oxidoreductase/Mrp antiporter transmembrane domain-containing protein</fullName>
    </recommendedName>
</protein>
<name>A0A3B0V883_9ZZZZ</name>
<keyword evidence="2" id="KW-1003">Cell membrane</keyword>
<feature type="transmembrane region" description="Helical" evidence="6">
    <location>
        <begin position="386"/>
        <end position="406"/>
    </location>
</feature>
<keyword evidence="4 6" id="KW-1133">Transmembrane helix</keyword>
<feature type="transmembrane region" description="Helical" evidence="6">
    <location>
        <begin position="304"/>
        <end position="327"/>
    </location>
</feature>
<feature type="transmembrane region" description="Helical" evidence="6">
    <location>
        <begin position="239"/>
        <end position="257"/>
    </location>
</feature>
<dbReference type="EMBL" id="UOEU01000524">
    <property type="protein sequence ID" value="VAW34307.1"/>
    <property type="molecule type" value="Genomic_DNA"/>
</dbReference>
<evidence type="ECO:0000256" key="5">
    <source>
        <dbReference type="ARBA" id="ARBA00023136"/>
    </source>
</evidence>
<accession>A0A3B0V883</accession>
<proteinExistence type="predicted"/>
<evidence type="ECO:0000256" key="6">
    <source>
        <dbReference type="SAM" id="Phobius"/>
    </source>
</evidence>
<dbReference type="AlphaFoldDB" id="A0A3B0V883"/>
<keyword evidence="3 6" id="KW-0812">Transmembrane</keyword>
<evidence type="ECO:0000256" key="4">
    <source>
        <dbReference type="ARBA" id="ARBA00022989"/>
    </source>
</evidence>
<dbReference type="PANTHER" id="PTHR42703:SF1">
    <property type="entry name" value="NA(+)_H(+) ANTIPORTER SUBUNIT D1"/>
    <property type="match status" value="1"/>
</dbReference>
<dbReference type="PANTHER" id="PTHR42703">
    <property type="entry name" value="NADH DEHYDROGENASE"/>
    <property type="match status" value="1"/>
</dbReference>
<organism evidence="8">
    <name type="scientific">hydrothermal vent metagenome</name>
    <dbReference type="NCBI Taxonomy" id="652676"/>
    <lineage>
        <taxon>unclassified sequences</taxon>
        <taxon>metagenomes</taxon>
        <taxon>ecological metagenomes</taxon>
    </lineage>
</organism>
<feature type="transmembrane region" description="Helical" evidence="6">
    <location>
        <begin position="116"/>
        <end position="136"/>
    </location>
</feature>
<comment type="subcellular location">
    <subcellularLocation>
        <location evidence="1">Cell membrane</location>
        <topology evidence="1">Multi-pass membrane protein</topology>
    </subcellularLocation>
</comment>
<feature type="transmembrane region" description="Helical" evidence="6">
    <location>
        <begin position="81"/>
        <end position="104"/>
    </location>
</feature>
<evidence type="ECO:0000256" key="3">
    <source>
        <dbReference type="ARBA" id="ARBA00022692"/>
    </source>
</evidence>
<dbReference type="InterPro" id="IPR001750">
    <property type="entry name" value="ND/Mrp_TM"/>
</dbReference>
<evidence type="ECO:0000256" key="1">
    <source>
        <dbReference type="ARBA" id="ARBA00004651"/>
    </source>
</evidence>
<feature type="transmembrane region" description="Helical" evidence="6">
    <location>
        <begin position="179"/>
        <end position="198"/>
    </location>
</feature>
<sequence length="420" mass="44430">ASAAGAMVVGGLWLWLRGIDASSTAVILWGQPLALTAVNQNLLLLLLAGLTILFALSTVFASGDWFVPAGLLGFSFLAGSLLIRPFSIAILLVLLAAGILTLIVQAGKAGSVRGSLRYLLAHLLAVPLLLIVNSQIEQQSISLLPISQLTALAALLLLAGFPFHIWLQAVVDGTEPLPLTLVVGLAPLVPLMLLFQFIDAISVNTLFTQLIWLSGGLTLLVAGVLAITAVHLKRLIGSVLLLDMAFTILCLTLPLRVGWETAVSLQIGRFGSLLLLAGGWELLKRQLANWPLDKFPIGLGRQSPMGLALLGLGLFSLIGLPLTLGFGGRWRLLTAVAELANQGDIPLWLPAIGLFSLGLGAIAILRLLVTLLAAQPDDEAAVKSDPVWLQAVVGFVLLAATWLALFPQTFLSLVPLLQIF</sequence>
<evidence type="ECO:0000313" key="8">
    <source>
        <dbReference type="EMBL" id="VAW34307.1"/>
    </source>
</evidence>
<evidence type="ECO:0000256" key="2">
    <source>
        <dbReference type="ARBA" id="ARBA00022475"/>
    </source>
</evidence>
<gene>
    <name evidence="8" type="ORF">MNBD_CHLOROFLEXI01-2609</name>
</gene>
<evidence type="ECO:0000259" key="7">
    <source>
        <dbReference type="Pfam" id="PF00361"/>
    </source>
</evidence>
<feature type="transmembrane region" description="Helical" evidence="6">
    <location>
        <begin position="148"/>
        <end position="167"/>
    </location>
</feature>
<keyword evidence="5 6" id="KW-0472">Membrane</keyword>
<feature type="transmembrane region" description="Helical" evidence="6">
    <location>
        <begin position="12"/>
        <end position="30"/>
    </location>
</feature>
<feature type="transmembrane region" description="Helical" evidence="6">
    <location>
        <begin position="347"/>
        <end position="374"/>
    </location>
</feature>
<dbReference type="Pfam" id="PF00361">
    <property type="entry name" value="Proton_antipo_M"/>
    <property type="match status" value="1"/>
</dbReference>
<feature type="non-terminal residue" evidence="8">
    <location>
        <position position="1"/>
    </location>
</feature>
<feature type="transmembrane region" description="Helical" evidence="6">
    <location>
        <begin position="263"/>
        <end position="283"/>
    </location>
</feature>